<dbReference type="Gene3D" id="1.10.1740.10">
    <property type="match status" value="1"/>
</dbReference>
<dbReference type="RefSeq" id="WP_345029300.1">
    <property type="nucleotide sequence ID" value="NZ_BAABGL010000002.1"/>
</dbReference>
<feature type="domain" description="RNA polymerase sigma-70 region 2" evidence="6">
    <location>
        <begin position="10"/>
        <end position="78"/>
    </location>
</feature>
<dbReference type="PANTHER" id="PTHR43133">
    <property type="entry name" value="RNA POLYMERASE ECF-TYPE SIGMA FACTO"/>
    <property type="match status" value="1"/>
</dbReference>
<evidence type="ECO:0000256" key="4">
    <source>
        <dbReference type="ARBA" id="ARBA00023125"/>
    </source>
</evidence>
<dbReference type="NCBIfam" id="TIGR02937">
    <property type="entry name" value="sigma70-ECF"/>
    <property type="match status" value="1"/>
</dbReference>
<dbReference type="EMBL" id="BAABGL010000002">
    <property type="protein sequence ID" value="GAA4383568.1"/>
    <property type="molecule type" value="Genomic_DNA"/>
</dbReference>
<dbReference type="PANTHER" id="PTHR43133:SF8">
    <property type="entry name" value="RNA POLYMERASE SIGMA FACTOR HI_1459-RELATED"/>
    <property type="match status" value="1"/>
</dbReference>
<dbReference type="InterPro" id="IPR036388">
    <property type="entry name" value="WH-like_DNA-bd_sf"/>
</dbReference>
<dbReference type="InterPro" id="IPR014284">
    <property type="entry name" value="RNA_pol_sigma-70_dom"/>
</dbReference>
<organism evidence="7 8">
    <name type="scientific">Brevibacterium pityocampae</name>
    <dbReference type="NCBI Taxonomy" id="506594"/>
    <lineage>
        <taxon>Bacteria</taxon>
        <taxon>Bacillati</taxon>
        <taxon>Actinomycetota</taxon>
        <taxon>Actinomycetes</taxon>
        <taxon>Micrococcales</taxon>
        <taxon>Brevibacteriaceae</taxon>
        <taxon>Brevibacterium</taxon>
    </lineage>
</organism>
<evidence type="ECO:0000313" key="7">
    <source>
        <dbReference type="EMBL" id="GAA4383568.1"/>
    </source>
</evidence>
<evidence type="ECO:0000256" key="3">
    <source>
        <dbReference type="ARBA" id="ARBA00023082"/>
    </source>
</evidence>
<evidence type="ECO:0000259" key="6">
    <source>
        <dbReference type="Pfam" id="PF04542"/>
    </source>
</evidence>
<keyword evidence="3" id="KW-0731">Sigma factor</keyword>
<keyword evidence="5" id="KW-0804">Transcription</keyword>
<dbReference type="SUPFAM" id="SSF88659">
    <property type="entry name" value="Sigma3 and sigma4 domains of RNA polymerase sigma factors"/>
    <property type="match status" value="1"/>
</dbReference>
<dbReference type="Proteomes" id="UP001500642">
    <property type="component" value="Unassembled WGS sequence"/>
</dbReference>
<dbReference type="InterPro" id="IPR013324">
    <property type="entry name" value="RNA_pol_sigma_r3/r4-like"/>
</dbReference>
<dbReference type="Gene3D" id="1.10.10.10">
    <property type="entry name" value="Winged helix-like DNA-binding domain superfamily/Winged helix DNA-binding domain"/>
    <property type="match status" value="1"/>
</dbReference>
<keyword evidence="8" id="KW-1185">Reference proteome</keyword>
<dbReference type="InterPro" id="IPR007627">
    <property type="entry name" value="RNA_pol_sigma70_r2"/>
</dbReference>
<comment type="caution">
    <text evidence="7">The sequence shown here is derived from an EMBL/GenBank/DDBJ whole genome shotgun (WGS) entry which is preliminary data.</text>
</comment>
<keyword evidence="2" id="KW-0805">Transcription regulation</keyword>
<accession>A0ABP8J1Y6</accession>
<gene>
    <name evidence="7" type="ORF">GCM10023167_03220</name>
</gene>
<evidence type="ECO:0000256" key="1">
    <source>
        <dbReference type="ARBA" id="ARBA00010641"/>
    </source>
</evidence>
<sequence length="179" mass="19646">MMKKPPFDELVRTHSVRILRFCRSMHAQPADAEDAYSEAFLAALRGYASLPEDANLEAWLITIARHACIDVHRRNARRAVPVEQLPEPVGTGPGGTWSGGFSLGGRPENPGRGSEGEIDVFALLWRLTDRQREAVAYHHVWGLPYAEVAAQVGGTPAAARRAAADGIAALRRMIEEERP</sequence>
<dbReference type="InterPro" id="IPR013325">
    <property type="entry name" value="RNA_pol_sigma_r2"/>
</dbReference>
<evidence type="ECO:0000256" key="5">
    <source>
        <dbReference type="ARBA" id="ARBA00023163"/>
    </source>
</evidence>
<protein>
    <submittedName>
        <fullName evidence="7">Sigma-70 family RNA polymerase sigma factor</fullName>
    </submittedName>
</protein>
<comment type="similarity">
    <text evidence="1">Belongs to the sigma-70 factor family. ECF subfamily.</text>
</comment>
<name>A0ABP8J1Y6_9MICO</name>
<dbReference type="InterPro" id="IPR039425">
    <property type="entry name" value="RNA_pol_sigma-70-like"/>
</dbReference>
<keyword evidence="4" id="KW-0238">DNA-binding</keyword>
<dbReference type="Pfam" id="PF04542">
    <property type="entry name" value="Sigma70_r2"/>
    <property type="match status" value="1"/>
</dbReference>
<dbReference type="SUPFAM" id="SSF88946">
    <property type="entry name" value="Sigma2 domain of RNA polymerase sigma factors"/>
    <property type="match status" value="1"/>
</dbReference>
<reference evidence="8" key="1">
    <citation type="journal article" date="2019" name="Int. J. Syst. Evol. Microbiol.">
        <title>The Global Catalogue of Microorganisms (GCM) 10K type strain sequencing project: providing services to taxonomists for standard genome sequencing and annotation.</title>
        <authorList>
            <consortium name="The Broad Institute Genomics Platform"/>
            <consortium name="The Broad Institute Genome Sequencing Center for Infectious Disease"/>
            <person name="Wu L."/>
            <person name="Ma J."/>
        </authorList>
    </citation>
    <scope>NUCLEOTIDE SEQUENCE [LARGE SCALE GENOMIC DNA]</scope>
    <source>
        <strain evidence="8">JCM 17808</strain>
    </source>
</reference>
<evidence type="ECO:0000256" key="2">
    <source>
        <dbReference type="ARBA" id="ARBA00023015"/>
    </source>
</evidence>
<evidence type="ECO:0000313" key="8">
    <source>
        <dbReference type="Proteomes" id="UP001500642"/>
    </source>
</evidence>
<proteinExistence type="inferred from homology"/>